<dbReference type="GO" id="GO:0016787">
    <property type="term" value="F:hydrolase activity"/>
    <property type="evidence" value="ECO:0007669"/>
    <property type="project" value="UniProtKB-KW"/>
</dbReference>
<sequence>MSFPVRAITLDLDDTIWPIAPAIVGAEAALEAWMAANAPRAARMWPPRERQRLRELANHERPRLAHDMTAQRQWMIERMLVLADEDVELADSAYDAYFAARCDVTHYPDSVAALERLAARVPLAAVSNGNACLDTIGLMHLFRFQLGAREHGAAKPDASIFHAACERLGLPREQVLHVGDDPYMDVIGARRAGLRACWINRSDDHGRSQPWPDARPRPDLEFPTLAALADWLDAAHAKESIRP</sequence>
<evidence type="ECO:0000256" key="1">
    <source>
        <dbReference type="ARBA" id="ARBA00022801"/>
    </source>
</evidence>
<dbReference type="EMBL" id="CP063657">
    <property type="protein sequence ID" value="QOW21853.1"/>
    <property type="molecule type" value="Genomic_DNA"/>
</dbReference>
<proteinExistence type="predicted"/>
<dbReference type="Gene3D" id="3.40.50.1000">
    <property type="entry name" value="HAD superfamily/HAD-like"/>
    <property type="match status" value="1"/>
</dbReference>
<dbReference type="SFLD" id="SFLDS00003">
    <property type="entry name" value="Haloacid_Dehalogenase"/>
    <property type="match status" value="1"/>
</dbReference>
<dbReference type="SFLD" id="SFLDG01129">
    <property type="entry name" value="C1.5:_HAD__Beta-PGM__Phosphata"/>
    <property type="match status" value="1"/>
</dbReference>
<organism evidence="2 3">
    <name type="scientific">Novilysobacter avium</name>
    <dbReference type="NCBI Taxonomy" id="2781023"/>
    <lineage>
        <taxon>Bacteria</taxon>
        <taxon>Pseudomonadati</taxon>
        <taxon>Pseudomonadota</taxon>
        <taxon>Gammaproteobacteria</taxon>
        <taxon>Lysobacterales</taxon>
        <taxon>Lysobacteraceae</taxon>
        <taxon>Novilysobacter</taxon>
    </lineage>
</organism>
<dbReference type="InterPro" id="IPR036412">
    <property type="entry name" value="HAD-like_sf"/>
</dbReference>
<keyword evidence="3" id="KW-1185">Reference proteome</keyword>
<dbReference type="Pfam" id="PF00702">
    <property type="entry name" value="Hydrolase"/>
    <property type="match status" value="1"/>
</dbReference>
<dbReference type="InterPro" id="IPR023214">
    <property type="entry name" value="HAD_sf"/>
</dbReference>
<dbReference type="SUPFAM" id="SSF56784">
    <property type="entry name" value="HAD-like"/>
    <property type="match status" value="1"/>
</dbReference>
<name>A0A7S6UKB0_9GAMM</name>
<accession>A0A7S6UKB0</accession>
<dbReference type="Gene3D" id="1.20.120.1600">
    <property type="match status" value="1"/>
</dbReference>
<dbReference type="PANTHER" id="PTHR43316:SF3">
    <property type="entry name" value="HALOACID DEHALOGENASE, TYPE II (AFU_ORTHOLOGUE AFUA_2G07750)-RELATED"/>
    <property type="match status" value="1"/>
</dbReference>
<protein>
    <submittedName>
        <fullName evidence="2">HAD family hydrolase</fullName>
    </submittedName>
</protein>
<dbReference type="NCBIfam" id="TIGR01549">
    <property type="entry name" value="HAD-SF-IA-v1"/>
    <property type="match status" value="1"/>
</dbReference>
<dbReference type="NCBIfam" id="TIGR01509">
    <property type="entry name" value="HAD-SF-IA-v3"/>
    <property type="match status" value="1"/>
</dbReference>
<dbReference type="RefSeq" id="WP_194034408.1">
    <property type="nucleotide sequence ID" value="NZ_CP063657.1"/>
</dbReference>
<reference evidence="2 3" key="1">
    <citation type="submission" date="2020-10" db="EMBL/GenBank/DDBJ databases">
        <title>complete genome sequencing of Lysobacter sp. H23M41.</title>
        <authorList>
            <person name="Bae J.-W."/>
            <person name="Lee S.-Y."/>
        </authorList>
    </citation>
    <scope>NUCLEOTIDE SEQUENCE [LARGE SCALE GENOMIC DNA]</scope>
    <source>
        <strain evidence="2 3">H23M41</strain>
    </source>
</reference>
<gene>
    <name evidence="2" type="ORF">INQ42_11605</name>
</gene>
<dbReference type="PANTHER" id="PTHR43316">
    <property type="entry name" value="HYDROLASE, HALOACID DELAHOGENASE-RELATED"/>
    <property type="match status" value="1"/>
</dbReference>
<dbReference type="InterPro" id="IPR006439">
    <property type="entry name" value="HAD-SF_hydro_IA"/>
</dbReference>
<keyword evidence="1 2" id="KW-0378">Hydrolase</keyword>
<evidence type="ECO:0000313" key="2">
    <source>
        <dbReference type="EMBL" id="QOW21853.1"/>
    </source>
</evidence>
<dbReference type="Proteomes" id="UP000593932">
    <property type="component" value="Chromosome"/>
</dbReference>
<dbReference type="InterPro" id="IPR051540">
    <property type="entry name" value="S-2-haloacid_dehalogenase"/>
</dbReference>
<evidence type="ECO:0000313" key="3">
    <source>
        <dbReference type="Proteomes" id="UP000593932"/>
    </source>
</evidence>